<dbReference type="SUPFAM" id="SSF56235">
    <property type="entry name" value="N-terminal nucleophile aminohydrolases (Ntn hydrolases)"/>
    <property type="match status" value="1"/>
</dbReference>
<comment type="caution">
    <text evidence="5">The sequence shown here is derived from an EMBL/GenBank/DDBJ whole genome shotgun (WGS) entry which is preliminary data.</text>
</comment>
<dbReference type="PANTHER" id="PTHR43284">
    <property type="entry name" value="ASPARAGINE SYNTHETASE (GLUTAMINE-HYDROLYZING)"/>
    <property type="match status" value="1"/>
</dbReference>
<dbReference type="Gene3D" id="3.60.20.10">
    <property type="entry name" value="Glutamine Phosphoribosylpyrophosphate, subunit 1, domain 1"/>
    <property type="match status" value="1"/>
</dbReference>
<organism evidence="5 6">
    <name type="scientific">Noviherbaspirillum album</name>
    <dbReference type="NCBI Taxonomy" id="3080276"/>
    <lineage>
        <taxon>Bacteria</taxon>
        <taxon>Pseudomonadati</taxon>
        <taxon>Pseudomonadota</taxon>
        <taxon>Betaproteobacteria</taxon>
        <taxon>Burkholderiales</taxon>
        <taxon>Oxalobacteraceae</taxon>
        <taxon>Noviherbaspirillum</taxon>
    </lineage>
</organism>
<reference evidence="5 6" key="1">
    <citation type="submission" date="2023-10" db="EMBL/GenBank/DDBJ databases">
        <title>Noviherbaspirillum sp. CPCC 100848 genome assembly.</title>
        <authorList>
            <person name="Li X.Y."/>
            <person name="Fang X.M."/>
        </authorList>
    </citation>
    <scope>NUCLEOTIDE SEQUENCE [LARGE SCALE GENOMIC DNA]</scope>
    <source>
        <strain evidence="5 6">CPCC 100848</strain>
    </source>
</reference>
<dbReference type="RefSeq" id="WP_326506139.1">
    <property type="nucleotide sequence ID" value="NZ_JAWIIV010000006.1"/>
</dbReference>
<dbReference type="EMBL" id="JAWIIV010000006">
    <property type="protein sequence ID" value="MEC4719424.1"/>
    <property type="molecule type" value="Genomic_DNA"/>
</dbReference>
<dbReference type="InterPro" id="IPR051786">
    <property type="entry name" value="ASN_synthetase/amidase"/>
</dbReference>
<comment type="catalytic activity">
    <reaction evidence="3">
        <text>L-aspartate + L-glutamine + ATP + H2O = L-asparagine + L-glutamate + AMP + diphosphate + H(+)</text>
        <dbReference type="Rhea" id="RHEA:12228"/>
        <dbReference type="ChEBI" id="CHEBI:15377"/>
        <dbReference type="ChEBI" id="CHEBI:15378"/>
        <dbReference type="ChEBI" id="CHEBI:29985"/>
        <dbReference type="ChEBI" id="CHEBI:29991"/>
        <dbReference type="ChEBI" id="CHEBI:30616"/>
        <dbReference type="ChEBI" id="CHEBI:33019"/>
        <dbReference type="ChEBI" id="CHEBI:58048"/>
        <dbReference type="ChEBI" id="CHEBI:58359"/>
        <dbReference type="ChEBI" id="CHEBI:456215"/>
        <dbReference type="EC" id="6.3.5.4"/>
    </reaction>
</comment>
<dbReference type="PANTHER" id="PTHR43284:SF1">
    <property type="entry name" value="ASPARAGINE SYNTHETASE"/>
    <property type="match status" value="1"/>
</dbReference>
<dbReference type="InterPro" id="IPR014729">
    <property type="entry name" value="Rossmann-like_a/b/a_fold"/>
</dbReference>
<evidence type="ECO:0000256" key="2">
    <source>
        <dbReference type="ARBA" id="ARBA00012737"/>
    </source>
</evidence>
<evidence type="ECO:0000259" key="4">
    <source>
        <dbReference type="Pfam" id="PF00733"/>
    </source>
</evidence>
<dbReference type="Gene3D" id="3.40.50.620">
    <property type="entry name" value="HUPs"/>
    <property type="match status" value="1"/>
</dbReference>
<feature type="domain" description="Asparagine synthetase" evidence="4">
    <location>
        <begin position="165"/>
        <end position="412"/>
    </location>
</feature>
<protein>
    <recommendedName>
        <fullName evidence="2">asparagine synthase (glutamine-hydrolyzing)</fullName>
        <ecNumber evidence="2">6.3.5.4</ecNumber>
    </recommendedName>
</protein>
<keyword evidence="6" id="KW-1185">Reference proteome</keyword>
<evidence type="ECO:0000313" key="5">
    <source>
        <dbReference type="EMBL" id="MEC4719424.1"/>
    </source>
</evidence>
<name>A0ABU6J713_9BURK</name>
<gene>
    <name evidence="5" type="ORF">RY831_09700</name>
</gene>
<dbReference type="EC" id="6.3.5.4" evidence="2"/>
<accession>A0ABU6J713</accession>
<dbReference type="InterPro" id="IPR029055">
    <property type="entry name" value="Ntn_hydrolases_N"/>
</dbReference>
<evidence type="ECO:0000256" key="1">
    <source>
        <dbReference type="ARBA" id="ARBA00005187"/>
    </source>
</evidence>
<dbReference type="Pfam" id="PF00733">
    <property type="entry name" value="Asn_synthase"/>
    <property type="match status" value="1"/>
</dbReference>
<evidence type="ECO:0000256" key="3">
    <source>
        <dbReference type="ARBA" id="ARBA00048741"/>
    </source>
</evidence>
<proteinExistence type="predicted"/>
<evidence type="ECO:0000313" key="6">
    <source>
        <dbReference type="Proteomes" id="UP001352263"/>
    </source>
</evidence>
<comment type="pathway">
    <text evidence="1">Amino-acid biosynthesis; L-asparagine biosynthesis; L-asparagine from L-aspartate (L-Gln route): step 1/1.</text>
</comment>
<dbReference type="InterPro" id="IPR001962">
    <property type="entry name" value="Asn_synthase"/>
</dbReference>
<dbReference type="SUPFAM" id="SSF52402">
    <property type="entry name" value="Adenine nucleotide alpha hydrolases-like"/>
    <property type="match status" value="1"/>
</dbReference>
<sequence length="516" mass="59110">MPGPDAGPLEWAGLLQRLNGFHALIHVHADRVSAAVDHVRSIPLFYAEDKGKVYLGDDAEWVRQAIGDSEMDAVAHEEFRLAGYVTGRDTLYPRVKQLQAGELLQVSIRAGQGPRLEMEVNTCRYYRFLHGKPAACTDDELSRTMNGIAIAAVDRLIQYAGGRQIVIPLSGGYDSRFIALMLAKRRYPKVLTFTYGIQGNKESGYSRRVAEELGLPWHFVEYSEQDWCSAWHTEERRRFQRWASGWSSLPHVQDWIAVRALKQRGIAEPDCVFVPGHSGDFVAGSHIPVDAFSSQPVDTALLVRRILERHYVVSGSDMPENARMRFWRDRVLDRAEVNSVADHEQFADAFEKWDWQERQAKYIVNSVRVYEFFGFDWWLPLWDVDFMAFWQGVPLRLRHGRRWYLEQVRAAYADATRRDIGEALHNSSDIGFIGRLGRAVLKQLPVEAKHHLKALRHVVVPRKITNSYLISHLPSQKVVRLQRSGYSPIGMLVDEFLELEMKHGQEAATRYAGELE</sequence>
<dbReference type="Proteomes" id="UP001352263">
    <property type="component" value="Unassembled WGS sequence"/>
</dbReference>